<comment type="caution">
    <text evidence="3">The sequence shown here is derived from an EMBL/GenBank/DDBJ whole genome shotgun (WGS) entry which is preliminary data.</text>
</comment>
<reference evidence="3 4" key="1">
    <citation type="submission" date="2019-07" db="EMBL/GenBank/DDBJ databases">
        <title>Serratia strains were isolated from fresh produce.</title>
        <authorList>
            <person name="Cho G.-S."/>
            <person name="Stein M."/>
            <person name="Lee W."/>
            <person name="Suh S.H."/>
            <person name="Franz C.M.A.P."/>
        </authorList>
    </citation>
    <scope>NUCLEOTIDE SEQUENCE [LARGE SCALE GENOMIC DNA]</scope>
    <source>
        <strain evidence="3 4">S17</strain>
    </source>
</reference>
<dbReference type="EMBL" id="VOUP01000049">
    <property type="protein sequence ID" value="TXE23545.1"/>
    <property type="molecule type" value="Genomic_DNA"/>
</dbReference>
<evidence type="ECO:0000313" key="4">
    <source>
        <dbReference type="Proteomes" id="UP000321307"/>
    </source>
</evidence>
<proteinExistence type="predicted"/>
<feature type="signal peptide" evidence="1">
    <location>
        <begin position="1"/>
        <end position="20"/>
    </location>
</feature>
<evidence type="ECO:0000313" key="3">
    <source>
        <dbReference type="EMBL" id="TXE23545.1"/>
    </source>
</evidence>
<feature type="domain" description="Fimbrial adhesin MrpH C-terminal" evidence="2">
    <location>
        <begin position="157"/>
        <end position="267"/>
    </location>
</feature>
<dbReference type="AlphaFoldDB" id="A0A9X9G0S9"/>
<dbReference type="GO" id="GO:0009289">
    <property type="term" value="C:pilus"/>
    <property type="evidence" value="ECO:0007669"/>
    <property type="project" value="InterPro"/>
</dbReference>
<keyword evidence="1" id="KW-0732">Signal</keyword>
<dbReference type="InterPro" id="IPR036937">
    <property type="entry name" value="Adhesion_dom_fimbrial_sf"/>
</dbReference>
<sequence length="267" mass="29838">MLKRMAFPFFIYFYSVNVFSAAWEMKTEYRPINATYGHFVAKIIAWDTEDKTPNPLYGCNSGQEYCYLAFVNGNTPFMNKVYFSGVTTSKTLGELGKKFIQNGLLNREYRSKDYDYPNQPHCIYFGYNTPTGNSSWGVIRFPGGEQCRVPEIVPNVCELREPLVELDHGMLRAEVINGSTAEAQLTVACTFNFKVRIMSSDRSGTVYFNDKKQFRSELKLDGVNVGDGLLITATPAGKTLTLTSTLAGYDGSVGEFQGAKSIIISLP</sequence>
<organism evidence="3 4">
    <name type="scientific">Serratia ureilytica</name>
    <dbReference type="NCBI Taxonomy" id="300181"/>
    <lineage>
        <taxon>Bacteria</taxon>
        <taxon>Pseudomonadati</taxon>
        <taxon>Pseudomonadota</taxon>
        <taxon>Gammaproteobacteria</taxon>
        <taxon>Enterobacterales</taxon>
        <taxon>Yersiniaceae</taxon>
        <taxon>Serratia</taxon>
    </lineage>
</organism>
<evidence type="ECO:0000259" key="2">
    <source>
        <dbReference type="Pfam" id="PF24223"/>
    </source>
</evidence>
<dbReference type="Proteomes" id="UP000321307">
    <property type="component" value="Unassembled WGS sequence"/>
</dbReference>
<dbReference type="Gene3D" id="2.60.40.1090">
    <property type="entry name" value="Fimbrial-type adhesion domain"/>
    <property type="match status" value="1"/>
</dbReference>
<dbReference type="GO" id="GO:0007155">
    <property type="term" value="P:cell adhesion"/>
    <property type="evidence" value="ECO:0007669"/>
    <property type="project" value="InterPro"/>
</dbReference>
<accession>A0A9X9G0S9</accession>
<dbReference type="RefSeq" id="WP_108680072.1">
    <property type="nucleotide sequence ID" value="NZ_CP196517.1"/>
</dbReference>
<dbReference type="InterPro" id="IPR057010">
    <property type="entry name" value="MrpH_C"/>
</dbReference>
<protein>
    <recommendedName>
        <fullName evidence="2">Fimbrial adhesin MrpH C-terminal domain-containing protein</fullName>
    </recommendedName>
</protein>
<name>A0A9X9G0S9_9GAMM</name>
<evidence type="ECO:0000256" key="1">
    <source>
        <dbReference type="SAM" id="SignalP"/>
    </source>
</evidence>
<dbReference type="Pfam" id="PF24223">
    <property type="entry name" value="MrpH_C"/>
    <property type="match status" value="1"/>
</dbReference>
<feature type="chain" id="PRO_5040889365" description="Fimbrial adhesin MrpH C-terminal domain-containing protein" evidence="1">
    <location>
        <begin position="21"/>
        <end position="267"/>
    </location>
</feature>
<gene>
    <name evidence="3" type="ORF">FOT63_24165</name>
</gene>